<feature type="domain" description="DUF8017" evidence="3">
    <location>
        <begin position="82"/>
        <end position="268"/>
    </location>
</feature>
<evidence type="ECO:0000256" key="1">
    <source>
        <dbReference type="SAM" id="MobiDB-lite"/>
    </source>
</evidence>
<organism evidence="4 5">
    <name type="scientific">Allonocardiopsis opalescens</name>
    <dbReference type="NCBI Taxonomy" id="1144618"/>
    <lineage>
        <taxon>Bacteria</taxon>
        <taxon>Bacillati</taxon>
        <taxon>Actinomycetota</taxon>
        <taxon>Actinomycetes</taxon>
        <taxon>Streptosporangiales</taxon>
        <taxon>Allonocardiopsis</taxon>
    </lineage>
</organism>
<keyword evidence="2" id="KW-0472">Membrane</keyword>
<sequence length="272" mass="28428">MGPPGPPPPRRTVSGATLLLTIMIGVLVIALIMAFFAFRAGGSSAAPPAGSESPVPQPTQPSAGPSEPTAEPSSSAPQTGVDPLINGWQVVGHQERGVVYEVPAQESHHWTVHSPTLISGFEDENGQPLVAFSGTAAYAYEFCGQGSERAATGTQGAGEPVDTAEFAPQVAELWAHSRYDSDTAEAQVTVGEPQPFEQHGLTGHYVTAEATVQEGTDCDPPTGVVHVVSFIAPDNEDDVYNFVLYADTGVDDALDPGVIEDIIGTLRPREDA</sequence>
<name>A0A2T0PVZ8_9ACTN</name>
<dbReference type="Proteomes" id="UP000237846">
    <property type="component" value="Unassembled WGS sequence"/>
</dbReference>
<keyword evidence="2" id="KW-1133">Transmembrane helix</keyword>
<proteinExistence type="predicted"/>
<dbReference type="InterPro" id="IPR058330">
    <property type="entry name" value="DUF8017"/>
</dbReference>
<dbReference type="Pfam" id="PF26056">
    <property type="entry name" value="DUF8017"/>
    <property type="match status" value="1"/>
</dbReference>
<feature type="region of interest" description="Disordered" evidence="1">
    <location>
        <begin position="45"/>
        <end position="84"/>
    </location>
</feature>
<protein>
    <recommendedName>
        <fullName evidence="3">DUF8017 domain-containing protein</fullName>
    </recommendedName>
</protein>
<comment type="caution">
    <text evidence="4">The sequence shown here is derived from an EMBL/GenBank/DDBJ whole genome shotgun (WGS) entry which is preliminary data.</text>
</comment>
<keyword evidence="2" id="KW-0812">Transmembrane</keyword>
<accession>A0A2T0PVZ8</accession>
<dbReference type="EMBL" id="PVZC01000009">
    <property type="protein sequence ID" value="PRX95709.1"/>
    <property type="molecule type" value="Genomic_DNA"/>
</dbReference>
<evidence type="ECO:0000313" key="4">
    <source>
        <dbReference type="EMBL" id="PRX95709.1"/>
    </source>
</evidence>
<gene>
    <name evidence="4" type="ORF">CLV72_109320</name>
</gene>
<feature type="transmembrane region" description="Helical" evidence="2">
    <location>
        <begin position="12"/>
        <end position="38"/>
    </location>
</feature>
<keyword evidence="5" id="KW-1185">Reference proteome</keyword>
<reference evidence="4 5" key="1">
    <citation type="submission" date="2018-03" db="EMBL/GenBank/DDBJ databases">
        <title>Genomic Encyclopedia of Archaeal and Bacterial Type Strains, Phase II (KMG-II): from individual species to whole genera.</title>
        <authorList>
            <person name="Goeker M."/>
        </authorList>
    </citation>
    <scope>NUCLEOTIDE SEQUENCE [LARGE SCALE GENOMIC DNA]</scope>
    <source>
        <strain evidence="4 5">DSM 45601</strain>
    </source>
</reference>
<feature type="compositionally biased region" description="Low complexity" evidence="1">
    <location>
        <begin position="61"/>
        <end position="77"/>
    </location>
</feature>
<evidence type="ECO:0000256" key="2">
    <source>
        <dbReference type="SAM" id="Phobius"/>
    </source>
</evidence>
<feature type="compositionally biased region" description="Low complexity" evidence="1">
    <location>
        <begin position="45"/>
        <end position="54"/>
    </location>
</feature>
<dbReference type="AlphaFoldDB" id="A0A2T0PVZ8"/>
<evidence type="ECO:0000259" key="3">
    <source>
        <dbReference type="Pfam" id="PF26056"/>
    </source>
</evidence>
<evidence type="ECO:0000313" key="5">
    <source>
        <dbReference type="Proteomes" id="UP000237846"/>
    </source>
</evidence>